<keyword evidence="2" id="KW-1185">Reference proteome</keyword>
<dbReference type="Proteomes" id="UP000192140">
    <property type="component" value="Unassembled WGS sequence"/>
</dbReference>
<gene>
    <name evidence="1" type="ORF">AGR7A_Lc10084</name>
</gene>
<evidence type="ECO:0000313" key="2">
    <source>
        <dbReference type="Proteomes" id="UP000192140"/>
    </source>
</evidence>
<dbReference type="AlphaFoldDB" id="A0A1S7TS10"/>
<comment type="caution">
    <text evidence="1">The sequence shown here is derived from an EMBL/GenBank/DDBJ whole genome shotgun (WGS) entry which is preliminary data.</text>
</comment>
<evidence type="ECO:0000313" key="1">
    <source>
        <dbReference type="EMBL" id="CVI57389.1"/>
    </source>
</evidence>
<name>A0A1S7TS10_9HYPH</name>
<protein>
    <submittedName>
        <fullName evidence="1">Uncharacterized protein</fullName>
    </submittedName>
</protein>
<proteinExistence type="predicted"/>
<accession>A0A1S7TS10</accession>
<sequence>MSPSRRRSMPRPDALFPGHAPIQYVGPAVSDTGETNSQWLAGSLLHTNPLAGSCAWTPDAQAIHTTIAAFSGFECCNAMSCLHSSPMHVRFFERF</sequence>
<organism evidence="1 2">
    <name type="scientific">Agrobacterium deltaense NCPPB 1641</name>
    <dbReference type="NCBI Taxonomy" id="1183425"/>
    <lineage>
        <taxon>Bacteria</taxon>
        <taxon>Pseudomonadati</taxon>
        <taxon>Pseudomonadota</taxon>
        <taxon>Alphaproteobacteria</taxon>
        <taxon>Hyphomicrobiales</taxon>
        <taxon>Rhizobiaceae</taxon>
        <taxon>Rhizobium/Agrobacterium group</taxon>
        <taxon>Agrobacterium</taxon>
    </lineage>
</organism>
<dbReference type="EMBL" id="FCNP01000030">
    <property type="protein sequence ID" value="CVI57389.1"/>
    <property type="molecule type" value="Genomic_DNA"/>
</dbReference>
<reference evidence="1" key="1">
    <citation type="submission" date="2016-01" db="EMBL/GenBank/DDBJ databases">
        <authorList>
            <person name="Regsiter A."/>
            <person name="william w."/>
        </authorList>
    </citation>
    <scope>NUCLEOTIDE SEQUENCE</scope>
    <source>
        <strain evidence="1">NCPPB 1641</strain>
    </source>
</reference>